<accession>A0A0C3PLZ6</accession>
<evidence type="ECO:0000313" key="1">
    <source>
        <dbReference type="EMBL" id="KIP07608.1"/>
    </source>
</evidence>
<keyword evidence="2" id="KW-1185">Reference proteome</keyword>
<dbReference type="Gene3D" id="1.10.600.10">
    <property type="entry name" value="Farnesyl Diphosphate Synthase"/>
    <property type="match status" value="2"/>
</dbReference>
<dbReference type="Pfam" id="PF19086">
    <property type="entry name" value="Terpene_syn_C_2"/>
    <property type="match status" value="1"/>
</dbReference>
<dbReference type="HOGENOM" id="CLU_042538_2_2_1"/>
<name>A0A0C3PLZ6_PHLG1</name>
<dbReference type="OrthoDB" id="2861623at2759"/>
<dbReference type="AlphaFoldDB" id="A0A0C3PLZ6"/>
<reference evidence="1 2" key="1">
    <citation type="journal article" date="2014" name="PLoS Genet.">
        <title>Analysis of the Phlebiopsis gigantea genome, transcriptome and secretome provides insight into its pioneer colonization strategies of wood.</title>
        <authorList>
            <person name="Hori C."/>
            <person name="Ishida T."/>
            <person name="Igarashi K."/>
            <person name="Samejima M."/>
            <person name="Suzuki H."/>
            <person name="Master E."/>
            <person name="Ferreira P."/>
            <person name="Ruiz-Duenas F.J."/>
            <person name="Held B."/>
            <person name="Canessa P."/>
            <person name="Larrondo L.F."/>
            <person name="Schmoll M."/>
            <person name="Druzhinina I.S."/>
            <person name="Kubicek C.P."/>
            <person name="Gaskell J.A."/>
            <person name="Kersten P."/>
            <person name="St John F."/>
            <person name="Glasner J."/>
            <person name="Sabat G."/>
            <person name="Splinter BonDurant S."/>
            <person name="Syed K."/>
            <person name="Yadav J."/>
            <person name="Mgbeahuruike A.C."/>
            <person name="Kovalchuk A."/>
            <person name="Asiegbu F.O."/>
            <person name="Lackner G."/>
            <person name="Hoffmeister D."/>
            <person name="Rencoret J."/>
            <person name="Gutierrez A."/>
            <person name="Sun H."/>
            <person name="Lindquist E."/>
            <person name="Barry K."/>
            <person name="Riley R."/>
            <person name="Grigoriev I.V."/>
            <person name="Henrissat B."/>
            <person name="Kues U."/>
            <person name="Berka R.M."/>
            <person name="Martinez A.T."/>
            <person name="Covert S.F."/>
            <person name="Blanchette R.A."/>
            <person name="Cullen D."/>
        </authorList>
    </citation>
    <scope>NUCLEOTIDE SEQUENCE [LARGE SCALE GENOMIC DNA]</scope>
    <source>
        <strain evidence="1 2">11061_1 CR5-6</strain>
    </source>
</reference>
<protein>
    <recommendedName>
        <fullName evidence="3">Terpene synthase</fullName>
    </recommendedName>
</protein>
<organism evidence="1 2">
    <name type="scientific">Phlebiopsis gigantea (strain 11061_1 CR5-6)</name>
    <name type="common">White-rot fungus</name>
    <name type="synonym">Peniophora gigantea</name>
    <dbReference type="NCBI Taxonomy" id="745531"/>
    <lineage>
        <taxon>Eukaryota</taxon>
        <taxon>Fungi</taxon>
        <taxon>Dikarya</taxon>
        <taxon>Basidiomycota</taxon>
        <taxon>Agaricomycotina</taxon>
        <taxon>Agaricomycetes</taxon>
        <taxon>Polyporales</taxon>
        <taxon>Phanerochaetaceae</taxon>
        <taxon>Phlebiopsis</taxon>
    </lineage>
</organism>
<evidence type="ECO:0008006" key="3">
    <source>
        <dbReference type="Google" id="ProtNLM"/>
    </source>
</evidence>
<dbReference type="Proteomes" id="UP000053257">
    <property type="component" value="Unassembled WGS sequence"/>
</dbReference>
<evidence type="ECO:0000313" key="2">
    <source>
        <dbReference type="Proteomes" id="UP000053257"/>
    </source>
</evidence>
<sequence length="315" mass="34533">MAPGTSYQIPNIPTLCGDTFELRTNRHCRAATQASRQWAQAQAFLDADEADALEGARLGLLAALCFTTCDAPQLQLATDFLTLVFHWWDRGVDGAPGQAAFTDIWTRLARTTSTSWQTRFRRLLDDFDGAGADAARSRAACGSLEAYFAWSRRASGFAMGLALLEYAEGLQLRDGVLAALAALRQTTLDLVIWMHDIASYNVQQAAGHGYNAVAVLMAEQRVTLQTAMARAGARVAALVADFLAHEKDAAAASWGPYVDRDVRTYVVGLRDWIVGTAHWVYRCDRYFQGRGEDVKAFGWVFLLPKQTDAGEEPSA</sequence>
<proteinExistence type="predicted"/>
<dbReference type="SUPFAM" id="SSF48576">
    <property type="entry name" value="Terpenoid synthases"/>
    <property type="match status" value="1"/>
</dbReference>
<gene>
    <name evidence="1" type="ORF">PHLGIDRAFT_117995</name>
</gene>
<dbReference type="InterPro" id="IPR008949">
    <property type="entry name" value="Isoprenoid_synthase_dom_sf"/>
</dbReference>
<dbReference type="EMBL" id="KN840494">
    <property type="protein sequence ID" value="KIP07608.1"/>
    <property type="molecule type" value="Genomic_DNA"/>
</dbReference>